<dbReference type="EMBL" id="FOZG01000003">
    <property type="protein sequence ID" value="SFS11128.1"/>
    <property type="molecule type" value="Genomic_DNA"/>
</dbReference>
<name>A0A1I6M693_9SPHN</name>
<evidence type="ECO:0000259" key="1">
    <source>
        <dbReference type="PROSITE" id="PS51186"/>
    </source>
</evidence>
<organism evidence="2 3">
    <name type="scientific">Sphingomonas jatrophae</name>
    <dbReference type="NCBI Taxonomy" id="1166337"/>
    <lineage>
        <taxon>Bacteria</taxon>
        <taxon>Pseudomonadati</taxon>
        <taxon>Pseudomonadota</taxon>
        <taxon>Alphaproteobacteria</taxon>
        <taxon>Sphingomonadales</taxon>
        <taxon>Sphingomonadaceae</taxon>
        <taxon>Sphingomonas</taxon>
    </lineage>
</organism>
<proteinExistence type="predicted"/>
<protein>
    <submittedName>
        <fullName evidence="2">Predicted N-acetyltransferase YhbS</fullName>
    </submittedName>
</protein>
<dbReference type="PROSITE" id="PS51186">
    <property type="entry name" value="GNAT"/>
    <property type="match status" value="1"/>
</dbReference>
<dbReference type="Gene3D" id="3.40.630.30">
    <property type="match status" value="1"/>
</dbReference>
<dbReference type="SUPFAM" id="SSF55729">
    <property type="entry name" value="Acyl-CoA N-acyltransferases (Nat)"/>
    <property type="match status" value="1"/>
</dbReference>
<dbReference type="Proteomes" id="UP000198824">
    <property type="component" value="Unassembled WGS sequence"/>
</dbReference>
<dbReference type="InterPro" id="IPR016181">
    <property type="entry name" value="Acyl_CoA_acyltransferase"/>
</dbReference>
<sequence>MFTIVPIAAVDPAMVEALLDTAFGTARHGRTAYRLREGVAALPDLSFAALDAAGSLAGSVQCWPVEIDHADGGPVPLVLVGPVAVRPDLQGGGIGRALTEAALAAADAAGIAATMLIGDPEYYGRFFGFDAAPTAGWTIPGPVERRRLLARLAPGAVLPAAGEVRAARVQLGVTLA</sequence>
<keyword evidence="3" id="KW-1185">Reference proteome</keyword>
<evidence type="ECO:0000313" key="3">
    <source>
        <dbReference type="Proteomes" id="UP000198824"/>
    </source>
</evidence>
<dbReference type="InterPro" id="IPR000182">
    <property type="entry name" value="GNAT_dom"/>
</dbReference>
<keyword evidence="2" id="KW-0808">Transferase</keyword>
<dbReference type="GO" id="GO:0016747">
    <property type="term" value="F:acyltransferase activity, transferring groups other than amino-acyl groups"/>
    <property type="evidence" value="ECO:0007669"/>
    <property type="project" value="InterPro"/>
</dbReference>
<dbReference type="Pfam" id="PF13527">
    <property type="entry name" value="Acetyltransf_9"/>
    <property type="match status" value="1"/>
</dbReference>
<dbReference type="STRING" id="1166337.SAMN05192580_3529"/>
<dbReference type="OrthoDB" id="9815099at2"/>
<reference evidence="2 3" key="1">
    <citation type="submission" date="2016-10" db="EMBL/GenBank/DDBJ databases">
        <authorList>
            <person name="de Groot N.N."/>
        </authorList>
    </citation>
    <scope>NUCLEOTIDE SEQUENCE [LARGE SCALE GENOMIC DNA]</scope>
    <source>
        <strain evidence="2 3">S5-249</strain>
    </source>
</reference>
<feature type="domain" description="N-acetyltransferase" evidence="1">
    <location>
        <begin position="2"/>
        <end position="150"/>
    </location>
</feature>
<dbReference type="AlphaFoldDB" id="A0A1I6M693"/>
<evidence type="ECO:0000313" key="2">
    <source>
        <dbReference type="EMBL" id="SFS11128.1"/>
    </source>
</evidence>
<accession>A0A1I6M693</accession>
<gene>
    <name evidence="2" type="ORF">SAMN05192580_3529</name>
</gene>
<dbReference type="RefSeq" id="WP_093317397.1">
    <property type="nucleotide sequence ID" value="NZ_FOZG01000003.1"/>
</dbReference>